<comment type="subunit">
    <text evidence="2">Homotrimer.</text>
</comment>
<dbReference type="Gene3D" id="2.40.160.10">
    <property type="entry name" value="Porin"/>
    <property type="match status" value="1"/>
</dbReference>
<gene>
    <name evidence="13" type="ORF">LMG26411_01994</name>
</gene>
<keyword evidence="5" id="KW-0812">Transmembrane</keyword>
<keyword evidence="4" id="KW-1134">Transmembrane beta strand</keyword>
<proteinExistence type="predicted"/>
<evidence type="ECO:0000256" key="7">
    <source>
        <dbReference type="ARBA" id="ARBA00023065"/>
    </source>
</evidence>
<evidence type="ECO:0000256" key="4">
    <source>
        <dbReference type="ARBA" id="ARBA00022452"/>
    </source>
</evidence>
<evidence type="ECO:0000256" key="2">
    <source>
        <dbReference type="ARBA" id="ARBA00011233"/>
    </source>
</evidence>
<dbReference type="CDD" id="cd00342">
    <property type="entry name" value="gram_neg_porins"/>
    <property type="match status" value="1"/>
</dbReference>
<organism evidence="13 14">
    <name type="scientific">Cupriavidus numazuensis</name>
    <dbReference type="NCBI Taxonomy" id="221992"/>
    <lineage>
        <taxon>Bacteria</taxon>
        <taxon>Pseudomonadati</taxon>
        <taxon>Pseudomonadota</taxon>
        <taxon>Betaproteobacteria</taxon>
        <taxon>Burkholderiales</taxon>
        <taxon>Burkholderiaceae</taxon>
        <taxon>Cupriavidus</taxon>
    </lineage>
</organism>
<dbReference type="PANTHER" id="PTHR34501">
    <property type="entry name" value="PROTEIN YDDL-RELATED"/>
    <property type="match status" value="1"/>
</dbReference>
<dbReference type="SUPFAM" id="SSF56935">
    <property type="entry name" value="Porins"/>
    <property type="match status" value="1"/>
</dbReference>
<dbReference type="EMBL" id="CAJPVI010000010">
    <property type="protein sequence ID" value="CAG2141139.1"/>
    <property type="molecule type" value="Genomic_DNA"/>
</dbReference>
<comment type="subcellular location">
    <subcellularLocation>
        <location evidence="1">Cell outer membrane</location>
        <topology evidence="1">Multi-pass membrane protein</topology>
    </subcellularLocation>
</comment>
<keyword evidence="9" id="KW-0472">Membrane</keyword>
<protein>
    <submittedName>
        <fullName evidence="13">Outer membrane porin protein 32</fullName>
    </submittedName>
</protein>
<evidence type="ECO:0000256" key="6">
    <source>
        <dbReference type="ARBA" id="ARBA00022729"/>
    </source>
</evidence>
<accession>A0ABM8TEN4</accession>
<dbReference type="RefSeq" id="WP_211953110.1">
    <property type="nucleotide sequence ID" value="NZ_CAJPVI010000010.1"/>
</dbReference>
<feature type="signal peptide" evidence="11">
    <location>
        <begin position="1"/>
        <end position="25"/>
    </location>
</feature>
<feature type="domain" description="Porin" evidence="12">
    <location>
        <begin position="27"/>
        <end position="361"/>
    </location>
</feature>
<evidence type="ECO:0000313" key="13">
    <source>
        <dbReference type="EMBL" id="CAG2141139.1"/>
    </source>
</evidence>
<evidence type="ECO:0000256" key="5">
    <source>
        <dbReference type="ARBA" id="ARBA00022692"/>
    </source>
</evidence>
<sequence length="400" mass="41867">MNSYRVFRTLGAAGVPLSFSVLAHASYITPIVAELPEYAGAVPRPGLTLYGVVDLALNYQNAGGKSVISLQSGGRSTSRFGLMGKEDLGGGLAAEFSLENGFNADSGALGANGVIFNRQAWVGLASPAFGQLRLGNQDNVGYPVYLDPFGQVGTNSIYTSLGYAVVQTPTGSGFNADLGPGATQVAARVANAVSWNSPRVAGFNLKLLHAFSNSASAPSRTNNDGAMLTWARGPAALFGTYNRVWSAPVVLAPGQTATSVRNDLYSVGGLYDSGSWVLMGGFTQNAPHRAEAGIARNYTIGGIFPFGRHVLRASLLYRDTSGVRDRSGELAKDAGFGGMFGYDYLLSKRTSLYGRAGFIRNFGISTVPFNGNSLPTMEGSTVPRTGVSPITVSLGMAHAF</sequence>
<dbReference type="InterPro" id="IPR033900">
    <property type="entry name" value="Gram_neg_porin_domain"/>
</dbReference>
<evidence type="ECO:0000256" key="8">
    <source>
        <dbReference type="ARBA" id="ARBA00023114"/>
    </source>
</evidence>
<evidence type="ECO:0000256" key="1">
    <source>
        <dbReference type="ARBA" id="ARBA00004571"/>
    </source>
</evidence>
<evidence type="ECO:0000256" key="10">
    <source>
        <dbReference type="ARBA" id="ARBA00023237"/>
    </source>
</evidence>
<keyword evidence="6 11" id="KW-0732">Signal</keyword>
<evidence type="ECO:0000256" key="9">
    <source>
        <dbReference type="ARBA" id="ARBA00023136"/>
    </source>
</evidence>
<evidence type="ECO:0000259" key="12">
    <source>
        <dbReference type="Pfam" id="PF13609"/>
    </source>
</evidence>
<keyword evidence="7" id="KW-0406">Ion transport</keyword>
<evidence type="ECO:0000256" key="11">
    <source>
        <dbReference type="SAM" id="SignalP"/>
    </source>
</evidence>
<evidence type="ECO:0000313" key="14">
    <source>
        <dbReference type="Proteomes" id="UP000672657"/>
    </source>
</evidence>
<dbReference type="Pfam" id="PF13609">
    <property type="entry name" value="Porin_4"/>
    <property type="match status" value="1"/>
</dbReference>
<keyword evidence="14" id="KW-1185">Reference proteome</keyword>
<dbReference type="InterPro" id="IPR023614">
    <property type="entry name" value="Porin_dom_sf"/>
</dbReference>
<comment type="caution">
    <text evidence="13">The sequence shown here is derived from an EMBL/GenBank/DDBJ whole genome shotgun (WGS) entry which is preliminary data.</text>
</comment>
<evidence type="ECO:0000256" key="3">
    <source>
        <dbReference type="ARBA" id="ARBA00022448"/>
    </source>
</evidence>
<reference evidence="13 14" key="1">
    <citation type="submission" date="2021-03" db="EMBL/GenBank/DDBJ databases">
        <authorList>
            <person name="Peeters C."/>
        </authorList>
    </citation>
    <scope>NUCLEOTIDE SEQUENCE [LARGE SCALE GENOMIC DNA]</scope>
    <source>
        <strain evidence="13 14">LMG 26411</strain>
    </source>
</reference>
<feature type="chain" id="PRO_5046175688" evidence="11">
    <location>
        <begin position="26"/>
        <end position="400"/>
    </location>
</feature>
<dbReference type="PANTHER" id="PTHR34501:SF9">
    <property type="entry name" value="MAJOR OUTER MEMBRANE PROTEIN P.IA"/>
    <property type="match status" value="1"/>
</dbReference>
<name>A0ABM8TEN4_9BURK</name>
<dbReference type="InterPro" id="IPR050298">
    <property type="entry name" value="Gram-neg_bact_OMP"/>
</dbReference>
<dbReference type="Proteomes" id="UP000672657">
    <property type="component" value="Unassembled WGS sequence"/>
</dbReference>
<keyword evidence="8" id="KW-0626">Porin</keyword>
<keyword evidence="3" id="KW-0813">Transport</keyword>
<keyword evidence="10" id="KW-0998">Cell outer membrane</keyword>